<accession>A0ABQ8G671</accession>
<comment type="caution">
    <text evidence="1">The sequence shown here is derived from an EMBL/GenBank/DDBJ whole genome shotgun (WGS) entry which is preliminary data.</text>
</comment>
<proteinExistence type="predicted"/>
<organism evidence="1 2">
    <name type="scientific">Macrophomina phaseolina</name>
    <dbReference type="NCBI Taxonomy" id="35725"/>
    <lineage>
        <taxon>Eukaryota</taxon>
        <taxon>Fungi</taxon>
        <taxon>Dikarya</taxon>
        <taxon>Ascomycota</taxon>
        <taxon>Pezizomycotina</taxon>
        <taxon>Dothideomycetes</taxon>
        <taxon>Dothideomycetes incertae sedis</taxon>
        <taxon>Botryosphaeriales</taxon>
        <taxon>Botryosphaeriaceae</taxon>
        <taxon>Macrophomina</taxon>
    </lineage>
</organism>
<protein>
    <submittedName>
        <fullName evidence="1">Uncharacterized protein</fullName>
    </submittedName>
</protein>
<dbReference type="EMBL" id="JAGTJR010000022">
    <property type="protein sequence ID" value="KAH7043788.1"/>
    <property type="molecule type" value="Genomic_DNA"/>
</dbReference>
<evidence type="ECO:0000313" key="1">
    <source>
        <dbReference type="EMBL" id="KAH7043788.1"/>
    </source>
</evidence>
<name>A0ABQ8G671_9PEZI</name>
<reference evidence="1 2" key="1">
    <citation type="journal article" date="2021" name="Nat. Commun.">
        <title>Genetic determinants of endophytism in the Arabidopsis root mycobiome.</title>
        <authorList>
            <person name="Mesny F."/>
            <person name="Miyauchi S."/>
            <person name="Thiergart T."/>
            <person name="Pickel B."/>
            <person name="Atanasova L."/>
            <person name="Karlsson M."/>
            <person name="Huettel B."/>
            <person name="Barry K.W."/>
            <person name="Haridas S."/>
            <person name="Chen C."/>
            <person name="Bauer D."/>
            <person name="Andreopoulos W."/>
            <person name="Pangilinan J."/>
            <person name="LaButti K."/>
            <person name="Riley R."/>
            <person name="Lipzen A."/>
            <person name="Clum A."/>
            <person name="Drula E."/>
            <person name="Henrissat B."/>
            <person name="Kohler A."/>
            <person name="Grigoriev I.V."/>
            <person name="Martin F.M."/>
            <person name="Hacquard S."/>
        </authorList>
    </citation>
    <scope>NUCLEOTIDE SEQUENCE [LARGE SCALE GENOMIC DNA]</scope>
    <source>
        <strain evidence="1 2">MPI-SDFR-AT-0080</strain>
    </source>
</reference>
<dbReference type="Proteomes" id="UP000774617">
    <property type="component" value="Unassembled WGS sequence"/>
</dbReference>
<evidence type="ECO:0000313" key="2">
    <source>
        <dbReference type="Proteomes" id="UP000774617"/>
    </source>
</evidence>
<sequence>MTVAVVISSSSMARWCANRRRSLLAPRIPRCRGQESWRRLMARCLRDPLSPVPSATCRTALFSELVSRAKWADAATIQPCPACAREAAQGLIRSRNAHNARPHAVACVAASPRFAVLLAMPPRTAWAEGAWTHALCAPNAVSLAPGVQSPPSPISHCSLAFRGGYTRRCGSAPFLSFSSCAVPPRARSRTLGAALLGRGVCFAGGTQARAATLLAAWVRTYILWLQA</sequence>
<gene>
    <name evidence="1" type="ORF">B0J12DRAFT_671808</name>
</gene>
<keyword evidence="2" id="KW-1185">Reference proteome</keyword>